<keyword evidence="3" id="KW-0808">Transferase</keyword>
<keyword evidence="6 8" id="KW-0472">Membrane</keyword>
<evidence type="ECO:0000256" key="1">
    <source>
        <dbReference type="ARBA" id="ARBA00004651"/>
    </source>
</evidence>
<gene>
    <name evidence="9" type="ORF">HC031_28955</name>
</gene>
<accession>A0ABX0Y8Y4</accession>
<feature type="transmembrane region" description="Helical" evidence="8">
    <location>
        <begin position="373"/>
        <end position="394"/>
    </location>
</feature>
<feature type="transmembrane region" description="Helical" evidence="8">
    <location>
        <begin position="173"/>
        <end position="197"/>
    </location>
</feature>
<evidence type="ECO:0000256" key="8">
    <source>
        <dbReference type="SAM" id="Phobius"/>
    </source>
</evidence>
<evidence type="ECO:0000256" key="4">
    <source>
        <dbReference type="ARBA" id="ARBA00022692"/>
    </source>
</evidence>
<evidence type="ECO:0000256" key="5">
    <source>
        <dbReference type="ARBA" id="ARBA00022989"/>
    </source>
</evidence>
<feature type="transmembrane region" description="Helical" evidence="8">
    <location>
        <begin position="121"/>
        <end position="139"/>
    </location>
</feature>
<feature type="transmembrane region" description="Helical" evidence="8">
    <location>
        <begin position="16"/>
        <end position="33"/>
    </location>
</feature>
<dbReference type="InterPro" id="IPR018584">
    <property type="entry name" value="GT87"/>
</dbReference>
<keyword evidence="4 8" id="KW-0812">Transmembrane</keyword>
<keyword evidence="5 8" id="KW-1133">Transmembrane helix</keyword>
<evidence type="ECO:0000256" key="2">
    <source>
        <dbReference type="ARBA" id="ARBA00022475"/>
    </source>
</evidence>
<proteinExistence type="inferred from homology"/>
<feature type="transmembrane region" description="Helical" evidence="8">
    <location>
        <begin position="93"/>
        <end position="114"/>
    </location>
</feature>
<dbReference type="RefSeq" id="WP_167928623.1">
    <property type="nucleotide sequence ID" value="NZ_JAATVY010000035.1"/>
</dbReference>
<evidence type="ECO:0000256" key="6">
    <source>
        <dbReference type="ARBA" id="ARBA00023136"/>
    </source>
</evidence>
<comment type="subcellular location">
    <subcellularLocation>
        <location evidence="1">Cell membrane</location>
        <topology evidence="1">Multi-pass membrane protein</topology>
    </subcellularLocation>
</comment>
<evidence type="ECO:0000256" key="7">
    <source>
        <dbReference type="ARBA" id="ARBA00024033"/>
    </source>
</evidence>
<evidence type="ECO:0000313" key="10">
    <source>
        <dbReference type="Proteomes" id="UP000722989"/>
    </source>
</evidence>
<comment type="caution">
    <text evidence="9">The sequence shown here is derived from an EMBL/GenBank/DDBJ whole genome shotgun (WGS) entry which is preliminary data.</text>
</comment>
<evidence type="ECO:0000256" key="3">
    <source>
        <dbReference type="ARBA" id="ARBA00022679"/>
    </source>
</evidence>
<evidence type="ECO:0000313" key="9">
    <source>
        <dbReference type="EMBL" id="NJC73719.1"/>
    </source>
</evidence>
<dbReference type="EMBL" id="JAATVY010000035">
    <property type="protein sequence ID" value="NJC73719.1"/>
    <property type="molecule type" value="Genomic_DNA"/>
</dbReference>
<keyword evidence="2" id="KW-1003">Cell membrane</keyword>
<dbReference type="Proteomes" id="UP000722989">
    <property type="component" value="Unassembled WGS sequence"/>
</dbReference>
<dbReference type="Pfam" id="PF09594">
    <property type="entry name" value="GT87"/>
    <property type="match status" value="1"/>
</dbReference>
<organism evidence="9 10">
    <name type="scientific">Planosporangium thailandense</name>
    <dbReference type="NCBI Taxonomy" id="765197"/>
    <lineage>
        <taxon>Bacteria</taxon>
        <taxon>Bacillati</taxon>
        <taxon>Actinomycetota</taxon>
        <taxon>Actinomycetes</taxon>
        <taxon>Micromonosporales</taxon>
        <taxon>Micromonosporaceae</taxon>
        <taxon>Planosporangium</taxon>
    </lineage>
</organism>
<sequence length="426" mass="46296">MPTTRAGRVRIGPRRVVVLLAVWAVAGGAHVWYGNRHHFFDFGIYYRAVRWWAAGHDLYSYSQPDPVQGTLGFTYPPCAALLLRPLAALPLGAAQAVFTAVSVAAGVAALWCLIAPVAARYGYPAWFAVALAIPAASWLEPVRETFSFGQINFVLAALVVIDLLVAAPRRSRLTGVGIGLATAIKLTPGIFIIYLLLTRRWRAAATAIATALAANLAGAAVGWHDTWWFWTELLWKTERIGHPDRLENQSLTGSLARLGDGVANRPVWALLAVLVMAYGLWRARRAAAAGDEASGLTLAAFVGCLVSPVTWSHHLLWFVPALVVLVDVALERRRTGRRWWPPAAMAAVLYVTTTFSIISWYDWHVVARSAGRGVPGFLINNWYVLLTLALLVALPFRRAPQAEGTAAAPVDDPRTLAECGSWGEPA</sequence>
<name>A0ABX0Y8Y4_9ACTN</name>
<feature type="transmembrane region" description="Helical" evidence="8">
    <location>
        <begin position="293"/>
        <end position="309"/>
    </location>
</feature>
<comment type="similarity">
    <text evidence="7">Belongs to the glycosyltransferase 87 family.</text>
</comment>
<feature type="transmembrane region" description="Helical" evidence="8">
    <location>
        <begin position="145"/>
        <end position="166"/>
    </location>
</feature>
<protein>
    <submittedName>
        <fullName evidence="9">DUF2029 domain-containing protein</fullName>
    </submittedName>
</protein>
<reference evidence="9 10" key="1">
    <citation type="submission" date="2020-03" db="EMBL/GenBank/DDBJ databases">
        <title>WGS of the type strain of Planosporangium spp.</title>
        <authorList>
            <person name="Thawai C."/>
        </authorList>
    </citation>
    <scope>NUCLEOTIDE SEQUENCE [LARGE SCALE GENOMIC DNA]</scope>
    <source>
        <strain evidence="9 10">TBRC 5610</strain>
    </source>
</reference>
<feature type="transmembrane region" description="Helical" evidence="8">
    <location>
        <begin position="262"/>
        <end position="281"/>
    </location>
</feature>
<feature type="transmembrane region" description="Helical" evidence="8">
    <location>
        <begin position="342"/>
        <end position="361"/>
    </location>
</feature>
<keyword evidence="10" id="KW-1185">Reference proteome</keyword>